<evidence type="ECO:0000313" key="2">
    <source>
        <dbReference type="EMBL" id="MBJ7542892.1"/>
    </source>
</evidence>
<keyword evidence="1" id="KW-1133">Transmembrane helix</keyword>
<keyword evidence="3" id="KW-1185">Reference proteome</keyword>
<keyword evidence="1" id="KW-0472">Membrane</keyword>
<accession>A0A8I1KIQ6</accession>
<protein>
    <submittedName>
        <fullName evidence="2">Uncharacterized protein</fullName>
    </submittedName>
</protein>
<reference evidence="2 3" key="1">
    <citation type="submission" date="2020-12" db="EMBL/GenBank/DDBJ databases">
        <title>Revised draft genomes of Rhodomicrobium vannielii ATCC 17100 and Rhodomicrobium udaipurense JA643.</title>
        <authorList>
            <person name="Conners E.M."/>
            <person name="Davenport E.J."/>
            <person name="Bose A."/>
        </authorList>
    </citation>
    <scope>NUCLEOTIDE SEQUENCE [LARGE SCALE GENOMIC DNA]</scope>
    <source>
        <strain evidence="2 3">JA643</strain>
    </source>
</reference>
<evidence type="ECO:0000313" key="3">
    <source>
        <dbReference type="Proteomes" id="UP000623250"/>
    </source>
</evidence>
<gene>
    <name evidence="2" type="ORF">JDN41_04900</name>
</gene>
<organism evidence="2 3">
    <name type="scientific">Rhodomicrobium udaipurense</name>
    <dbReference type="NCBI Taxonomy" id="1202716"/>
    <lineage>
        <taxon>Bacteria</taxon>
        <taxon>Pseudomonadati</taxon>
        <taxon>Pseudomonadota</taxon>
        <taxon>Alphaproteobacteria</taxon>
        <taxon>Hyphomicrobiales</taxon>
        <taxon>Hyphomicrobiaceae</taxon>
        <taxon>Rhodomicrobium</taxon>
    </lineage>
</organism>
<comment type="caution">
    <text evidence="2">The sequence shown here is derived from an EMBL/GenBank/DDBJ whole genome shotgun (WGS) entry which is preliminary data.</text>
</comment>
<dbReference type="Proteomes" id="UP000623250">
    <property type="component" value="Unassembled WGS sequence"/>
</dbReference>
<dbReference type="AlphaFoldDB" id="A0A8I1KIQ6"/>
<sequence>MFGIPNRYWAAIGALLTLAAAIGVPITPDPVLITVSVSLIIISFGLAIHGYHLDAAVHPDVNRKRLRERISSYIVEASRMIEKLESGSFEKIDDDIESWVIKVEQFLEVEFDGSYVDKFRGFWIDDLNIVGAILGMAINRERLKAITFIARRRQFLEDLLDKDATLNSLH</sequence>
<feature type="transmembrane region" description="Helical" evidence="1">
    <location>
        <begin position="33"/>
        <end position="57"/>
    </location>
</feature>
<keyword evidence="1" id="KW-0812">Transmembrane</keyword>
<evidence type="ECO:0000256" key="1">
    <source>
        <dbReference type="SAM" id="Phobius"/>
    </source>
</evidence>
<dbReference type="EMBL" id="JAEMUK010000009">
    <property type="protein sequence ID" value="MBJ7542892.1"/>
    <property type="molecule type" value="Genomic_DNA"/>
</dbReference>
<name>A0A8I1KIQ6_9HYPH</name>
<proteinExistence type="predicted"/>